<dbReference type="EMBL" id="JAACJJ010000057">
    <property type="protein sequence ID" value="KAF5310627.1"/>
    <property type="molecule type" value="Genomic_DNA"/>
</dbReference>
<reference evidence="4 5" key="1">
    <citation type="journal article" date="2020" name="ISME J.">
        <title>Uncovering the hidden diversity of litter-decomposition mechanisms in mushroom-forming fungi.</title>
        <authorList>
            <person name="Floudas D."/>
            <person name="Bentzer J."/>
            <person name="Ahren D."/>
            <person name="Johansson T."/>
            <person name="Persson P."/>
            <person name="Tunlid A."/>
        </authorList>
    </citation>
    <scope>NUCLEOTIDE SEQUENCE [LARGE SCALE GENOMIC DNA]</scope>
    <source>
        <strain evidence="4 5">CBS 101986</strain>
    </source>
</reference>
<name>A0A8H5AUZ8_9AGAR</name>
<gene>
    <name evidence="4" type="ORF">D9619_008265</name>
</gene>
<dbReference type="OrthoDB" id="2974164at2759"/>
<evidence type="ECO:0000313" key="5">
    <source>
        <dbReference type="Proteomes" id="UP000567179"/>
    </source>
</evidence>
<dbReference type="InterPro" id="IPR058913">
    <property type="entry name" value="Integrase_dom_put"/>
</dbReference>
<dbReference type="InterPro" id="IPR056884">
    <property type="entry name" value="NPHP3-like_N"/>
</dbReference>
<evidence type="ECO:0008006" key="6">
    <source>
        <dbReference type="Google" id="ProtNLM"/>
    </source>
</evidence>
<dbReference type="SUPFAM" id="SSF52540">
    <property type="entry name" value="P-loop containing nucleoside triphosphate hydrolases"/>
    <property type="match status" value="2"/>
</dbReference>
<keyword evidence="5" id="KW-1185">Reference proteome</keyword>
<organism evidence="4 5">
    <name type="scientific">Psilocybe cf. subviscida</name>
    <dbReference type="NCBI Taxonomy" id="2480587"/>
    <lineage>
        <taxon>Eukaryota</taxon>
        <taxon>Fungi</taxon>
        <taxon>Dikarya</taxon>
        <taxon>Basidiomycota</taxon>
        <taxon>Agaricomycotina</taxon>
        <taxon>Agaricomycetes</taxon>
        <taxon>Agaricomycetidae</taxon>
        <taxon>Agaricales</taxon>
        <taxon>Agaricineae</taxon>
        <taxon>Strophariaceae</taxon>
        <taxon>Psilocybe</taxon>
    </lineage>
</organism>
<sequence length="1717" mass="195140">MPNPSGVNGHRAKNYPPDNIMRETLLKYSRRGLTQTQKLARLVDDHQLDIGLRKLNELERRHSILSARRPLISEETLVQAVIDEAENDIQQNNGPNYIKSKLKNNDIVVPRDLVRKIMAEHFPEGAAKRFPGNKKIVKTHRQALAAFGPYHEVAGDGHEKLGALALDMGGLGLPVYGYRDKWSGTALMLKVVPNCRSPGVVGHLYDDLIQELGGIPLQLNLDKGSEIGHQVSIQEIARELCSLNIDIDLFHAVELLKSVHNIIIEMLWKWLREKTGLNLREVILRGKSMGLINHDLPIHRDLFYWIFVPVVQKSLDEFREYWNQHKVGNQESNGGTYTQVNNNGGNYTQVNNISQRSPWDILQAAAAPSAFHDSDDDDASRCHPNTRVAVINELRDFALRRGDTGHAKIVWMSGAAGAGKSAIARSLCEELSVTNSLLASFFFKRSDPSRNNHTCFVATITYQVYGNVPPQYQSLILGVIEREPLVFKKSVDAQFQALIVTPLRDLFENGYFNTIEKRLIVIDGLDECSAARAQINILTVIQKACKQVDFPFIFIIASRPENEIQAFFRSSSVAPLLHWLELNDSYDPDDDIERFLREKLQETRETHLFKHSIPREWPSNDSIQALVRKSSGQFIYASVVVKYVTSNRRYPHKRLDFVLKLCPPKGDLPFAELDALFSHIFSCVEDIDLALLIIGYFLIADSEWYFSIEWLAHIEELDPDDCLTALCDLWSVLRIEKLPSGHHINILHKSLPDYLCNITRSGKYHIDTDRVLSKRAAKYKPDRYALRAVLSFFNTNIRQLIDNIHLFEEDLMSLSLIKWYNTISSPKNRSEEEKAQLFVDLFSDFFVIFLDWFRVLVHTDYAYLYYHYLDEFRQLIDRHPVVYQWPYLADPAHHSINATALMAVRILTQPSTVGVPVTRLLIITTDGGFGRCSETNLQSLLHDASLKCLKLLEHNTNHSSVADMLRYLTWALPYAAHSSELDAACNPREPLAYSAMGDPTLSNLAGRVATSMQVYRRRSMSMINLSHAHATFNGGNYIQVNNISHKGPWDILQAAVAPSAFHNSDDDDASSCHPNTRVAVINELRDFALRRGDIGHAKVVWLNGAAGAGKSAIARSLCEELSATNSLLASFFFKRSDPSRNRHTSFVATITYQVYGNVPPQYQSLILGVIEHDPLVFNRSVDAQFQALILTPLHDLLKNGYFSTIGKHLIVVDGLDECSTRRAQINILTVIQKISQRVDFPFLFLIASRPEPEIQAFFRSSSVIAFLHRLELNDSYEPDEDIERFLKDKLQETRETHPLKESIPHDWPSNKIIQALVRKSSGQFIYASVVVKYVTSNRRHPHKRLDYALNLCPPKGDLPFAELDALYSHIFSCAEDIELALFIIGNVISDDKYPPSIDELAHINQLDPDDCLAALCDLESVLSIKTLTHSERQFVHILHKSLPDYLCNATRSGIYYIDTKRVLSRRAAIYLQYFQDVRYTPKSTMFTDILAFFNRHIRQLIDNIDSSHEDLRSFSWVKWHNTISSHETRPESKAEFFVDLFRSFFVVFLEWLRSLVQTDYAYLYDHYLDEFRQLTNLYPVVYQWPDLTDPQHRADNITALITVRILTKPSRVSGPVTRIPASASFGGWSQPIILIHDAALTCLNLLANDVNPSSVADSLTYLTEALPYATHSSELYAACGPREPFAYAATGDHGLSDLAERVATAMQNYRKRFANAQ</sequence>
<dbReference type="PANTHER" id="PTHR10039">
    <property type="entry name" value="AMELOGENIN"/>
    <property type="match status" value="1"/>
</dbReference>
<keyword evidence="1" id="KW-0677">Repeat</keyword>
<feature type="domain" description="Nephrocystin 3-like N-terminal" evidence="3">
    <location>
        <begin position="1096"/>
        <end position="1249"/>
    </location>
</feature>
<evidence type="ECO:0000256" key="1">
    <source>
        <dbReference type="ARBA" id="ARBA00022737"/>
    </source>
</evidence>
<evidence type="ECO:0000259" key="3">
    <source>
        <dbReference type="Pfam" id="PF24883"/>
    </source>
</evidence>
<protein>
    <recommendedName>
        <fullName evidence="6">NACHT domain-containing protein</fullName>
    </recommendedName>
</protein>
<feature type="domain" description="Integrase core" evidence="2">
    <location>
        <begin position="175"/>
        <end position="332"/>
    </location>
</feature>
<dbReference type="Pfam" id="PF24883">
    <property type="entry name" value="NPHP3_N"/>
    <property type="match status" value="2"/>
</dbReference>
<comment type="caution">
    <text evidence="4">The sequence shown here is derived from an EMBL/GenBank/DDBJ whole genome shotgun (WGS) entry which is preliminary data.</text>
</comment>
<accession>A0A8H5AUZ8</accession>
<proteinExistence type="predicted"/>
<dbReference type="Proteomes" id="UP000567179">
    <property type="component" value="Unassembled WGS sequence"/>
</dbReference>
<dbReference type="Pfam" id="PF24764">
    <property type="entry name" value="rva_4"/>
    <property type="match status" value="1"/>
</dbReference>
<evidence type="ECO:0000259" key="2">
    <source>
        <dbReference type="Pfam" id="PF24764"/>
    </source>
</evidence>
<dbReference type="InterPro" id="IPR027417">
    <property type="entry name" value="P-loop_NTPase"/>
</dbReference>
<evidence type="ECO:0000313" key="4">
    <source>
        <dbReference type="EMBL" id="KAF5310627.1"/>
    </source>
</evidence>
<feature type="domain" description="Nephrocystin 3-like N-terminal" evidence="3">
    <location>
        <begin position="403"/>
        <end position="559"/>
    </location>
</feature>
<dbReference type="Gene3D" id="3.40.50.300">
    <property type="entry name" value="P-loop containing nucleotide triphosphate hydrolases"/>
    <property type="match status" value="2"/>
</dbReference>